<evidence type="ECO:0000256" key="1">
    <source>
        <dbReference type="SAM" id="Phobius"/>
    </source>
</evidence>
<sequence length="763" mass="86586">MKINPYSILPLLFVLLAASEDSSSKDQSSSEERDGFTENLATTFEDIFPSRPRPTCKKQPTESTQEKMEEAARKVFNTLLTTALEHPSEFTFGSLIVGATCGMSQQAETILHMKVKRTVTRKCPLVQTFLSPLCKSNEKRNVYCSWIGTLENGVPQKTLGAACYQSGKVSVRDEKLLGVTDVCSEWKYGDSQHHRLSIQEKMSSWNTEFLFYYPPTAIPGGHQPPADMEENVPKKFLNPEGRKGIAGKGLLKQWGKNKVDIPILLRRYNGTRQILIANGHDKGQLKGPLAMDSSSEDQSSSEERDDFMEYLVTNFEDIFPSVLRPTCEKKSTERTEENMEKAAKNVFSVLLTDLEHPSEFTFESLIVGAACGTSHRAETILHMKVKRRVTRKCSLAHTLLSPFCKSNEKRNVYCSWIGTLENEVPQKTLGAACYQSGKVSVRDEKILGVTDICSELKYGSTQLHRLLIPEQVSSWNANFFFYYPPTADPQGHQALADLGEKVPKKFLNPDGRKGIAGQGFMKKLGKNKVEIPVILRFIFCSLIHYLRHHNGTRQVLIAGRPDKWGMQGPLPMFYRKPTSSNELHEWKEPSAGEYFYSLLDSHDQARCSKEIFLKMMSPKSKIFKGHIPHPYETDNAWFTVRIHLIKAWNTSCLNELNLNVEQNYMHFHWKTYDDSTLRSVQDIVNTLFNKKHSKRITAASYRSLSKYLFFFMTATAIACVAFAAPATTIPLLILPVVILSLANVFLYIYTERWIFVREGLDHC</sequence>
<feature type="transmembrane region" description="Helical" evidence="1">
    <location>
        <begin position="529"/>
        <end position="546"/>
    </location>
</feature>
<gene>
    <name evidence="3" type="ORF">M513_11166</name>
</gene>
<keyword evidence="1" id="KW-0812">Transmembrane</keyword>
<organism evidence="3 4">
    <name type="scientific">Trichuris suis</name>
    <name type="common">pig whipworm</name>
    <dbReference type="NCBI Taxonomy" id="68888"/>
    <lineage>
        <taxon>Eukaryota</taxon>
        <taxon>Metazoa</taxon>
        <taxon>Ecdysozoa</taxon>
        <taxon>Nematoda</taxon>
        <taxon>Enoplea</taxon>
        <taxon>Dorylaimia</taxon>
        <taxon>Trichinellida</taxon>
        <taxon>Trichuridae</taxon>
        <taxon>Trichuris</taxon>
    </lineage>
</organism>
<name>A0A085LSI7_9BILA</name>
<dbReference type="EMBL" id="KL363309">
    <property type="protein sequence ID" value="KFD47933.1"/>
    <property type="molecule type" value="Genomic_DNA"/>
</dbReference>
<proteinExistence type="predicted"/>
<evidence type="ECO:0000313" key="4">
    <source>
        <dbReference type="Proteomes" id="UP000030764"/>
    </source>
</evidence>
<feature type="chain" id="PRO_5001794718" evidence="2">
    <location>
        <begin position="25"/>
        <end position="763"/>
    </location>
</feature>
<accession>A0A085LSI7</accession>
<keyword evidence="2" id="KW-0732">Signal</keyword>
<keyword evidence="1" id="KW-1133">Transmembrane helix</keyword>
<keyword evidence="1" id="KW-0472">Membrane</keyword>
<dbReference type="Proteomes" id="UP000030764">
    <property type="component" value="Unassembled WGS sequence"/>
</dbReference>
<keyword evidence="4" id="KW-1185">Reference proteome</keyword>
<evidence type="ECO:0000256" key="2">
    <source>
        <dbReference type="SAM" id="SignalP"/>
    </source>
</evidence>
<feature type="transmembrane region" description="Helical" evidence="1">
    <location>
        <begin position="729"/>
        <end position="749"/>
    </location>
</feature>
<protein>
    <submittedName>
        <fullName evidence="3">Uncharacterized protein</fullName>
    </submittedName>
</protein>
<dbReference type="AlphaFoldDB" id="A0A085LSI7"/>
<evidence type="ECO:0000313" key="3">
    <source>
        <dbReference type="EMBL" id="KFD47933.1"/>
    </source>
</evidence>
<feature type="signal peptide" evidence="2">
    <location>
        <begin position="1"/>
        <end position="24"/>
    </location>
</feature>
<feature type="transmembrane region" description="Helical" evidence="1">
    <location>
        <begin position="704"/>
        <end position="723"/>
    </location>
</feature>
<reference evidence="3 4" key="1">
    <citation type="journal article" date="2014" name="Nat. Genet.">
        <title>Genome and transcriptome of the porcine whipworm Trichuris suis.</title>
        <authorList>
            <person name="Jex A.R."/>
            <person name="Nejsum P."/>
            <person name="Schwarz E.M."/>
            <person name="Hu L."/>
            <person name="Young N.D."/>
            <person name="Hall R.S."/>
            <person name="Korhonen P.K."/>
            <person name="Liao S."/>
            <person name="Thamsborg S."/>
            <person name="Xia J."/>
            <person name="Xu P."/>
            <person name="Wang S."/>
            <person name="Scheerlinck J.P."/>
            <person name="Hofmann A."/>
            <person name="Sternberg P.W."/>
            <person name="Wang J."/>
            <person name="Gasser R.B."/>
        </authorList>
    </citation>
    <scope>NUCLEOTIDE SEQUENCE [LARGE SCALE GENOMIC DNA]</scope>
    <source>
        <strain evidence="3">DCEP-RM93M</strain>
    </source>
</reference>